<organism evidence="4 5">
    <name type="scientific">Terrihabitans soli</name>
    <dbReference type="NCBI Taxonomy" id="708113"/>
    <lineage>
        <taxon>Bacteria</taxon>
        <taxon>Pseudomonadati</taxon>
        <taxon>Pseudomonadota</taxon>
        <taxon>Alphaproteobacteria</taxon>
        <taxon>Hyphomicrobiales</taxon>
        <taxon>Terrihabitans</taxon>
    </lineage>
</organism>
<reference evidence="4 5" key="1">
    <citation type="submission" date="2020-08" db="EMBL/GenBank/DDBJ databases">
        <title>Genome sequence of Rhizobiales bacterium strain IZ6.</title>
        <authorList>
            <person name="Nakai R."/>
            <person name="Naganuma T."/>
        </authorList>
    </citation>
    <scope>NUCLEOTIDE SEQUENCE [LARGE SCALE GENOMIC DNA]</scope>
    <source>
        <strain evidence="4 5">IZ6</strain>
    </source>
</reference>
<evidence type="ECO:0000259" key="3">
    <source>
        <dbReference type="Pfam" id="PF19305"/>
    </source>
</evidence>
<dbReference type="Pfam" id="PF03972">
    <property type="entry name" value="MmgE_PrpD_N"/>
    <property type="match status" value="1"/>
</dbReference>
<dbReference type="PANTHER" id="PTHR16943:SF8">
    <property type="entry name" value="2-METHYLCITRATE DEHYDRATASE"/>
    <property type="match status" value="1"/>
</dbReference>
<dbReference type="Gene3D" id="3.30.1330.120">
    <property type="entry name" value="2-methylcitrate dehydratase PrpD"/>
    <property type="match status" value="1"/>
</dbReference>
<dbReference type="SUPFAM" id="SSF103378">
    <property type="entry name" value="2-methylcitrate dehydratase PrpD"/>
    <property type="match status" value="1"/>
</dbReference>
<name>A0A6S6QW34_9HYPH</name>
<keyword evidence="5" id="KW-1185">Reference proteome</keyword>
<accession>A0A6S6QW34</accession>
<dbReference type="Pfam" id="PF19305">
    <property type="entry name" value="MmgE_PrpD_C"/>
    <property type="match status" value="1"/>
</dbReference>
<dbReference type="EMBL" id="AP023361">
    <property type="protein sequence ID" value="BCJ91240.1"/>
    <property type="molecule type" value="Genomic_DNA"/>
</dbReference>
<dbReference type="InterPro" id="IPR042188">
    <property type="entry name" value="MmgE/PrpD_sf_2"/>
</dbReference>
<dbReference type="Gene3D" id="1.10.4100.10">
    <property type="entry name" value="2-methylcitrate dehydratase PrpD"/>
    <property type="match status" value="1"/>
</dbReference>
<dbReference type="GO" id="GO:0016829">
    <property type="term" value="F:lyase activity"/>
    <property type="evidence" value="ECO:0007669"/>
    <property type="project" value="InterPro"/>
</dbReference>
<evidence type="ECO:0000256" key="1">
    <source>
        <dbReference type="ARBA" id="ARBA00006174"/>
    </source>
</evidence>
<evidence type="ECO:0000313" key="5">
    <source>
        <dbReference type="Proteomes" id="UP000515317"/>
    </source>
</evidence>
<feature type="domain" description="MmgE/PrpD N-terminal" evidence="2">
    <location>
        <begin position="12"/>
        <end position="256"/>
    </location>
</feature>
<dbReference type="InterPro" id="IPR042183">
    <property type="entry name" value="MmgE/PrpD_sf_1"/>
</dbReference>
<dbReference type="KEGG" id="tso:IZ6_19750"/>
<gene>
    <name evidence="4" type="ORF">IZ6_19750</name>
</gene>
<comment type="similarity">
    <text evidence="1">Belongs to the PrpD family.</text>
</comment>
<dbReference type="InterPro" id="IPR005656">
    <property type="entry name" value="MmgE_PrpD"/>
</dbReference>
<dbReference type="RefSeq" id="WP_222874901.1">
    <property type="nucleotide sequence ID" value="NZ_AP023361.1"/>
</dbReference>
<proteinExistence type="inferred from homology"/>
<dbReference type="InterPro" id="IPR036148">
    <property type="entry name" value="MmgE/PrpD_sf"/>
</dbReference>
<feature type="domain" description="MmgE/PrpD C-terminal" evidence="3">
    <location>
        <begin position="282"/>
        <end position="434"/>
    </location>
</feature>
<protein>
    <recommendedName>
        <fullName evidence="6">MmgE/PrpD family protein</fullName>
    </recommendedName>
</protein>
<dbReference type="InterPro" id="IPR045337">
    <property type="entry name" value="MmgE_PrpD_C"/>
</dbReference>
<evidence type="ECO:0000259" key="2">
    <source>
        <dbReference type="Pfam" id="PF03972"/>
    </source>
</evidence>
<sequence length="463" mass="48769">MSTESELSPMEALSGYIAAAAATPLPDRVVEKTKFHLLDTIAAIVSGATLLPGQKAIEYAGLLGGKPEATVIGTNIKTSVANAALANGMLAHADETDDSHKASRSHPGCAVVPAALAIAQKNGTSGAALLRGIAVGYDVGARINRALSTQKLYDAGHATHAFAGLFGATTAAGALENLSAQQCRWLMSYAAQQAAGITSWRRDPEHIEKAFCFGGMPARNGVTAATMVAAGFTGVDDVFSGPRNFFMAFGQDPNPSLLSEGLGSRFEIMETTLKKWSVGSPNQAVLDMGQAMQQEHGIAASDVKRISLVMSMKETVVAGQSMPDINGKHLLSLMLLDGTLTFASSHDHERMHDPVVLEFQQKIDLSFDPSVEHRKPVMHIEMNDGRVFTRPAEAVRGTPDNPMTKEDVLTKARDLLTPTLGAAGCEAVIDAVWKLDSAANITSLMATVQSDAPKAKKFGGASS</sequence>
<dbReference type="PANTHER" id="PTHR16943">
    <property type="entry name" value="2-METHYLCITRATE DEHYDRATASE-RELATED"/>
    <property type="match status" value="1"/>
</dbReference>
<dbReference type="Proteomes" id="UP000515317">
    <property type="component" value="Chromosome"/>
</dbReference>
<dbReference type="AlphaFoldDB" id="A0A6S6QW34"/>
<dbReference type="InterPro" id="IPR045336">
    <property type="entry name" value="MmgE_PrpD_N"/>
</dbReference>
<evidence type="ECO:0000313" key="4">
    <source>
        <dbReference type="EMBL" id="BCJ91240.1"/>
    </source>
</evidence>
<evidence type="ECO:0008006" key="6">
    <source>
        <dbReference type="Google" id="ProtNLM"/>
    </source>
</evidence>